<dbReference type="AlphaFoldDB" id="A0A0B6YXD4"/>
<reference evidence="1" key="1">
    <citation type="submission" date="2014-12" db="EMBL/GenBank/DDBJ databases">
        <title>Insight into the proteome of Arion vulgaris.</title>
        <authorList>
            <person name="Aradska J."/>
            <person name="Bulat T."/>
            <person name="Smidak R."/>
            <person name="Sarate P."/>
            <person name="Gangsoo J."/>
            <person name="Sialana F."/>
            <person name="Bilban M."/>
            <person name="Lubec G."/>
        </authorList>
    </citation>
    <scope>NUCLEOTIDE SEQUENCE</scope>
    <source>
        <tissue evidence="1">Skin</tissue>
    </source>
</reference>
<feature type="non-terminal residue" evidence="1">
    <location>
        <position position="50"/>
    </location>
</feature>
<sequence>MQIQEYWHISNTQLLLSYTTREERSQDFAITQKYALPAFSNYEFDNQSSA</sequence>
<name>A0A0B6YXD4_9EUPU</name>
<proteinExistence type="predicted"/>
<gene>
    <name evidence="1" type="primary">ORF38613</name>
</gene>
<protein>
    <submittedName>
        <fullName evidence="1">Uncharacterized protein</fullName>
    </submittedName>
</protein>
<evidence type="ECO:0000313" key="1">
    <source>
        <dbReference type="EMBL" id="CEK60170.1"/>
    </source>
</evidence>
<organism evidence="1">
    <name type="scientific">Arion vulgaris</name>
    <dbReference type="NCBI Taxonomy" id="1028688"/>
    <lineage>
        <taxon>Eukaryota</taxon>
        <taxon>Metazoa</taxon>
        <taxon>Spiralia</taxon>
        <taxon>Lophotrochozoa</taxon>
        <taxon>Mollusca</taxon>
        <taxon>Gastropoda</taxon>
        <taxon>Heterobranchia</taxon>
        <taxon>Euthyneura</taxon>
        <taxon>Panpulmonata</taxon>
        <taxon>Eupulmonata</taxon>
        <taxon>Stylommatophora</taxon>
        <taxon>Helicina</taxon>
        <taxon>Arionoidea</taxon>
        <taxon>Arionidae</taxon>
        <taxon>Arion</taxon>
    </lineage>
</organism>
<dbReference type="EMBL" id="HACG01013305">
    <property type="protein sequence ID" value="CEK60170.1"/>
    <property type="molecule type" value="Transcribed_RNA"/>
</dbReference>
<accession>A0A0B6YXD4</accession>